<keyword evidence="4" id="KW-0732">Signal</keyword>
<dbReference type="SUPFAM" id="SSF48452">
    <property type="entry name" value="TPR-like"/>
    <property type="match status" value="1"/>
</dbReference>
<comment type="caution">
    <text evidence="5">The sequence shown here is derived from an EMBL/GenBank/DDBJ whole genome shotgun (WGS) entry which is preliminary data.</text>
</comment>
<evidence type="ECO:0000256" key="2">
    <source>
        <dbReference type="PIRNR" id="PIRNR004654"/>
    </source>
</evidence>
<dbReference type="PIRSF" id="PIRSF004654">
    <property type="entry name" value="NlpI"/>
    <property type="match status" value="1"/>
</dbReference>
<comment type="function">
    <text evidence="2">May be involved in cell division.</text>
</comment>
<keyword evidence="5" id="KW-0449">Lipoprotein</keyword>
<comment type="subcellular location">
    <subcellularLocation>
        <location evidence="2">Cell membrane</location>
    </subcellularLocation>
</comment>
<dbReference type="RefSeq" id="WP_068901598.1">
    <property type="nucleotide sequence ID" value="NZ_JBHUIF010000031.1"/>
</dbReference>
<accession>A0A1C3EK45</accession>
<keyword evidence="2" id="KW-0472">Membrane</keyword>
<evidence type="ECO:0000256" key="3">
    <source>
        <dbReference type="PROSITE-ProRule" id="PRU00339"/>
    </source>
</evidence>
<evidence type="ECO:0000313" key="5">
    <source>
        <dbReference type="EMBL" id="ODA33602.1"/>
    </source>
</evidence>
<comment type="subunit">
    <text evidence="2">Homodimer.</text>
</comment>
<dbReference type="PROSITE" id="PS51257">
    <property type="entry name" value="PROKAR_LIPOPROTEIN"/>
    <property type="match status" value="1"/>
</dbReference>
<feature type="signal peptide" evidence="4">
    <location>
        <begin position="1"/>
        <end position="17"/>
    </location>
</feature>
<keyword evidence="6" id="KW-1185">Reference proteome</keyword>
<dbReference type="PROSITE" id="PS50005">
    <property type="entry name" value="TPR"/>
    <property type="match status" value="2"/>
</dbReference>
<dbReference type="STRING" id="1080227.A8L45_09455"/>
<feature type="repeat" description="TPR" evidence="3">
    <location>
        <begin position="102"/>
        <end position="135"/>
    </location>
</feature>
<dbReference type="InterPro" id="IPR019734">
    <property type="entry name" value="TPR_rpt"/>
</dbReference>
<feature type="chain" id="PRO_5008673163" description="Lipoprotein NlpI" evidence="4">
    <location>
        <begin position="18"/>
        <end position="298"/>
    </location>
</feature>
<dbReference type="InterPro" id="IPR011990">
    <property type="entry name" value="TPR-like_helical_dom_sf"/>
</dbReference>
<evidence type="ECO:0000313" key="6">
    <source>
        <dbReference type="Proteomes" id="UP000094936"/>
    </source>
</evidence>
<dbReference type="AlphaFoldDB" id="A0A1C3EK45"/>
<name>A0A1C3EK45_9GAMM</name>
<evidence type="ECO:0000256" key="4">
    <source>
        <dbReference type="SAM" id="SignalP"/>
    </source>
</evidence>
<dbReference type="InterPro" id="IPR023605">
    <property type="entry name" value="Lipoprotein_NlpI"/>
</dbReference>
<sequence>MVKWVSLLVIVSLGVLSGCSSMPDAGQSHKWSTLPVAMPLQPTTQQEIQLVHIDQILQQSELNDKELARLHYQRGLLYDGLGLRDLAKLEFNRSLALNPSQSDVFNMLGVYFTQSRLFDAAYDAFESSLELDGEFDFAAQNLGIALYYGGRQELAQQRLSAHFSRNTQDAYRALWLFLSERELYGEPAAIEQLGKRYQASNREDWGWQIVRFYLGEVSERDFLDNITLTSEDNIQLAERLCEAYFYLAKQYQFNGDNENAVALYKLAMSGNVFQFVEHRYALLELSLMAQKFQPVEYR</sequence>
<evidence type="ECO:0000256" key="1">
    <source>
        <dbReference type="ARBA" id="ARBA00022475"/>
    </source>
</evidence>
<dbReference type="EMBL" id="LYBM01000014">
    <property type="protein sequence ID" value="ODA33602.1"/>
    <property type="molecule type" value="Genomic_DNA"/>
</dbReference>
<organism evidence="5 6">
    <name type="scientific">Veronia pacifica</name>
    <dbReference type="NCBI Taxonomy" id="1080227"/>
    <lineage>
        <taxon>Bacteria</taxon>
        <taxon>Pseudomonadati</taxon>
        <taxon>Pseudomonadota</taxon>
        <taxon>Gammaproteobacteria</taxon>
        <taxon>Vibrionales</taxon>
        <taxon>Vibrionaceae</taxon>
        <taxon>Veronia</taxon>
    </lineage>
</organism>
<proteinExistence type="predicted"/>
<dbReference type="SMART" id="SM00028">
    <property type="entry name" value="TPR"/>
    <property type="match status" value="3"/>
</dbReference>
<keyword evidence="1 2" id="KW-1003">Cell membrane</keyword>
<feature type="repeat" description="TPR" evidence="3">
    <location>
        <begin position="68"/>
        <end position="101"/>
    </location>
</feature>
<dbReference type="OrthoDB" id="509324at2"/>
<keyword evidence="3" id="KW-0802">TPR repeat</keyword>
<dbReference type="Pfam" id="PF13181">
    <property type="entry name" value="TPR_8"/>
    <property type="match status" value="1"/>
</dbReference>
<dbReference type="Gene3D" id="1.25.40.10">
    <property type="entry name" value="Tetratricopeptide repeat domain"/>
    <property type="match status" value="1"/>
</dbReference>
<reference evidence="5 6" key="1">
    <citation type="submission" date="2016-05" db="EMBL/GenBank/DDBJ databases">
        <title>Genomic Taxonomy of the Vibrionaceae.</title>
        <authorList>
            <person name="Gomez-Gil B."/>
            <person name="Enciso-Ibarra J."/>
        </authorList>
    </citation>
    <scope>NUCLEOTIDE SEQUENCE [LARGE SCALE GENOMIC DNA]</scope>
    <source>
        <strain evidence="5 6">CAIM 1920</strain>
    </source>
</reference>
<dbReference type="GO" id="GO:0005886">
    <property type="term" value="C:plasma membrane"/>
    <property type="evidence" value="ECO:0007669"/>
    <property type="project" value="UniProtKB-SubCell"/>
</dbReference>
<dbReference type="NCBIfam" id="NF008391">
    <property type="entry name" value="PRK11189.1"/>
    <property type="match status" value="1"/>
</dbReference>
<protein>
    <recommendedName>
        <fullName evidence="2">Lipoprotein NlpI</fullName>
    </recommendedName>
</protein>
<gene>
    <name evidence="5" type="ORF">A8L45_09455</name>
</gene>
<dbReference type="Proteomes" id="UP000094936">
    <property type="component" value="Unassembled WGS sequence"/>
</dbReference>